<dbReference type="Proteomes" id="UP000823619">
    <property type="component" value="Unassembled WGS sequence"/>
</dbReference>
<evidence type="ECO:0000313" key="3">
    <source>
        <dbReference type="EMBL" id="MBO8444885.1"/>
    </source>
</evidence>
<evidence type="ECO:0000313" key="4">
    <source>
        <dbReference type="Proteomes" id="UP000823619"/>
    </source>
</evidence>
<accession>A0A9D9H8I2</accession>
<protein>
    <submittedName>
        <fullName evidence="3">Glycosyltransferase family 4 protein</fullName>
    </submittedName>
</protein>
<dbReference type="SUPFAM" id="SSF53756">
    <property type="entry name" value="UDP-Glycosyltransferase/glycogen phosphorylase"/>
    <property type="match status" value="1"/>
</dbReference>
<dbReference type="EMBL" id="JADIMO010000047">
    <property type="protein sequence ID" value="MBO8444885.1"/>
    <property type="molecule type" value="Genomic_DNA"/>
</dbReference>
<evidence type="ECO:0000256" key="1">
    <source>
        <dbReference type="ARBA" id="ARBA00022679"/>
    </source>
</evidence>
<reference evidence="3" key="1">
    <citation type="submission" date="2020-10" db="EMBL/GenBank/DDBJ databases">
        <authorList>
            <person name="Gilroy R."/>
        </authorList>
    </citation>
    <scope>NUCLEOTIDE SEQUENCE</scope>
    <source>
        <strain evidence="3">D5-748</strain>
    </source>
</reference>
<dbReference type="PANTHER" id="PTHR46401:SF2">
    <property type="entry name" value="GLYCOSYLTRANSFERASE WBBK-RELATED"/>
    <property type="match status" value="1"/>
</dbReference>
<dbReference type="GO" id="GO:0009103">
    <property type="term" value="P:lipopolysaccharide biosynthetic process"/>
    <property type="evidence" value="ECO:0007669"/>
    <property type="project" value="TreeGrafter"/>
</dbReference>
<evidence type="ECO:0000259" key="2">
    <source>
        <dbReference type="Pfam" id="PF13439"/>
    </source>
</evidence>
<dbReference type="AlphaFoldDB" id="A0A9D9H8I2"/>
<proteinExistence type="predicted"/>
<dbReference type="Pfam" id="PF13692">
    <property type="entry name" value="Glyco_trans_1_4"/>
    <property type="match status" value="1"/>
</dbReference>
<dbReference type="CDD" id="cd03809">
    <property type="entry name" value="GT4_MtfB-like"/>
    <property type="match status" value="1"/>
</dbReference>
<organism evidence="3 4">
    <name type="scientific">Candidatus Cryptobacteroides merdavium</name>
    <dbReference type="NCBI Taxonomy" id="2840769"/>
    <lineage>
        <taxon>Bacteria</taxon>
        <taxon>Pseudomonadati</taxon>
        <taxon>Bacteroidota</taxon>
        <taxon>Bacteroidia</taxon>
        <taxon>Bacteroidales</taxon>
        <taxon>Candidatus Cryptobacteroides</taxon>
    </lineage>
</organism>
<gene>
    <name evidence="3" type="ORF">IAC23_04205</name>
</gene>
<name>A0A9D9H8I2_9BACT</name>
<dbReference type="InterPro" id="IPR028098">
    <property type="entry name" value="Glyco_trans_4-like_N"/>
</dbReference>
<dbReference type="GO" id="GO:0016757">
    <property type="term" value="F:glycosyltransferase activity"/>
    <property type="evidence" value="ECO:0007669"/>
    <property type="project" value="TreeGrafter"/>
</dbReference>
<dbReference type="Gene3D" id="3.40.50.2000">
    <property type="entry name" value="Glycogen Phosphorylase B"/>
    <property type="match status" value="2"/>
</dbReference>
<comment type="caution">
    <text evidence="3">The sequence shown here is derived from an EMBL/GenBank/DDBJ whole genome shotgun (WGS) entry which is preliminary data.</text>
</comment>
<dbReference type="PANTHER" id="PTHR46401">
    <property type="entry name" value="GLYCOSYLTRANSFERASE WBBK-RELATED"/>
    <property type="match status" value="1"/>
</dbReference>
<dbReference type="Pfam" id="PF13439">
    <property type="entry name" value="Glyco_transf_4"/>
    <property type="match status" value="1"/>
</dbReference>
<feature type="domain" description="Glycosyltransferase subfamily 4-like N-terminal" evidence="2">
    <location>
        <begin position="63"/>
        <end position="177"/>
    </location>
</feature>
<sequence length="365" mass="41463">MKVLYDHQKFSTQRVGGITRYFAELFEHFSSGVTPVVSLKFNRNIYISGNARLFPRKVYDYDFRHVGKSIVVAAADRVNRMYSEHDLRHQDYDIFHPTYYGCYFMKEDIGRPMVVTVHDMIQEIYPETFGSKIIEDKRRQIFAADHIVAVSQNTKDDILRFYPAIAPDKISVIWHGMALNGTSPSSDSWPDEYLLFVGKRDGYKNFLPFVRAVAPLMEHRNGLSIICAGDDFKPYELRELSALPFADRVIRVGATDAQLMSLYMHAKALVFPSLYEGFGLPVLEAFGAGCPVCLSDASCFPEIAEDAAVYFDPADPESICDAVSRCAYDEGLRKSLRDRGRMRLKAFDWSRSAAALERIYTGLLS</sequence>
<reference evidence="3" key="2">
    <citation type="journal article" date="2021" name="PeerJ">
        <title>Extensive microbial diversity within the chicken gut microbiome revealed by metagenomics and culture.</title>
        <authorList>
            <person name="Gilroy R."/>
            <person name="Ravi A."/>
            <person name="Getino M."/>
            <person name="Pursley I."/>
            <person name="Horton D.L."/>
            <person name="Alikhan N.F."/>
            <person name="Baker D."/>
            <person name="Gharbi K."/>
            <person name="Hall N."/>
            <person name="Watson M."/>
            <person name="Adriaenssens E.M."/>
            <person name="Foster-Nyarko E."/>
            <person name="Jarju S."/>
            <person name="Secka A."/>
            <person name="Antonio M."/>
            <person name="Oren A."/>
            <person name="Chaudhuri R.R."/>
            <person name="La Ragione R."/>
            <person name="Hildebrand F."/>
            <person name="Pallen M.J."/>
        </authorList>
    </citation>
    <scope>NUCLEOTIDE SEQUENCE</scope>
    <source>
        <strain evidence="3">D5-748</strain>
    </source>
</reference>
<keyword evidence="1" id="KW-0808">Transferase</keyword>